<gene>
    <name evidence="2" type="ORF">CLV59_10914</name>
</gene>
<accession>A0A327VL06</accession>
<protein>
    <recommendedName>
        <fullName evidence="4">Lamin tail-like protein</fullName>
    </recommendedName>
</protein>
<reference evidence="2 3" key="1">
    <citation type="submission" date="2018-06" db="EMBL/GenBank/DDBJ databases">
        <title>Genomic Encyclopedia of Archaeal and Bacterial Type Strains, Phase II (KMG-II): from individual species to whole genera.</title>
        <authorList>
            <person name="Goeker M."/>
        </authorList>
    </citation>
    <scope>NUCLEOTIDE SEQUENCE [LARGE SCALE GENOMIC DNA]</scope>
    <source>
        <strain evidence="2 3">DSM 29821</strain>
    </source>
</reference>
<evidence type="ECO:0000256" key="1">
    <source>
        <dbReference type="ARBA" id="ARBA00022729"/>
    </source>
</evidence>
<dbReference type="Proteomes" id="UP000249819">
    <property type="component" value="Unassembled WGS sequence"/>
</dbReference>
<proteinExistence type="predicted"/>
<evidence type="ECO:0000313" key="2">
    <source>
        <dbReference type="EMBL" id="RAJ75400.1"/>
    </source>
</evidence>
<dbReference type="InterPro" id="IPR014755">
    <property type="entry name" value="Cu-Rt/internalin_Ig-like"/>
</dbReference>
<dbReference type="Gene3D" id="2.60.40.1220">
    <property type="match status" value="1"/>
</dbReference>
<dbReference type="OrthoDB" id="9758406at2"/>
<evidence type="ECO:0008006" key="4">
    <source>
        <dbReference type="Google" id="ProtNLM"/>
    </source>
</evidence>
<keyword evidence="1" id="KW-0732">Signal</keyword>
<dbReference type="Gene3D" id="2.60.40.4070">
    <property type="match status" value="1"/>
</dbReference>
<keyword evidence="3" id="KW-1185">Reference proteome</keyword>
<comment type="caution">
    <text evidence="2">The sequence shown here is derived from an EMBL/GenBank/DDBJ whole genome shotgun (WGS) entry which is preliminary data.</text>
</comment>
<dbReference type="EMBL" id="QLMA01000009">
    <property type="protein sequence ID" value="RAJ75400.1"/>
    <property type="molecule type" value="Genomic_DNA"/>
</dbReference>
<organism evidence="2 3">
    <name type="scientific">Chitinophaga dinghuensis</name>
    <dbReference type="NCBI Taxonomy" id="1539050"/>
    <lineage>
        <taxon>Bacteria</taxon>
        <taxon>Pseudomonadati</taxon>
        <taxon>Bacteroidota</taxon>
        <taxon>Chitinophagia</taxon>
        <taxon>Chitinophagales</taxon>
        <taxon>Chitinophagaceae</taxon>
        <taxon>Chitinophaga</taxon>
    </lineage>
</organism>
<name>A0A327VL06_9BACT</name>
<dbReference type="RefSeq" id="WP_111594568.1">
    <property type="nucleotide sequence ID" value="NZ_QLMA01000009.1"/>
</dbReference>
<sequence length="573" mass="62542">MLTTIVCCAISLAITQPVSDTILPAIYDIVIHEVMAKPSPVKGLPAVEYIELYNRNAATVLLKNCILAVNKREVILPNIALPPAGILLLCNSAATDSFVAPLIAGIDKWPPIPDDTGLIALYSSNRKVLHAVNYNKSWYGRADRANGGFSLEMINAAIPCAGKSNWCASTAVAGGTPGMANAASSDWDDKQLPDLLYAGIVDKNNLSLTFAQSIDSSLAADVGNFKLIDKSTGIPLQPAAVRVMPPLLNTIQLQLAQPLENGHGYTVLVAGIRNCQGRESIVYRSLETGWPELPGIGGVMVSEILFHPVSTYPSFIEIVNRTATMVDLKSLRLQNVRADGRLDAAKAVSAESRLLAPGHCVALTTDQQRLCSRYNCRDASAFLETTLPTTYVGEGRLRLLRADSLLLDEVMYNENWHFPLLTDSEGASLERITFEHPAIGQGDWQSTAGTYGYATPGWLPEQQMDSDALVFQNLTPVFTPENIAGNNQAKCSYNLGNQQWVGNAWIYDVTGRPIRTLARNMLVSGNGFLTWDGYDEKKVLLPAGVYIFLFEIFNLKGRTRRWKQAVVMARNLN</sequence>
<evidence type="ECO:0000313" key="3">
    <source>
        <dbReference type="Proteomes" id="UP000249819"/>
    </source>
</evidence>
<dbReference type="AlphaFoldDB" id="A0A327VL06"/>